<dbReference type="RefSeq" id="WP_263337937.1">
    <property type="nucleotide sequence ID" value="NZ_JAGSYH010000004.1"/>
</dbReference>
<evidence type="ECO:0000256" key="1">
    <source>
        <dbReference type="SAM" id="Phobius"/>
    </source>
</evidence>
<accession>A0ABW1EDS8</accession>
<gene>
    <name evidence="2" type="ORF">ACFPT7_06785</name>
</gene>
<comment type="caution">
    <text evidence="2">The sequence shown here is derived from an EMBL/GenBank/DDBJ whole genome shotgun (WGS) entry which is preliminary data.</text>
</comment>
<feature type="transmembrane region" description="Helical" evidence="1">
    <location>
        <begin position="6"/>
        <end position="22"/>
    </location>
</feature>
<evidence type="ECO:0000313" key="3">
    <source>
        <dbReference type="Proteomes" id="UP001596091"/>
    </source>
</evidence>
<keyword evidence="1" id="KW-1133">Transmembrane helix</keyword>
<sequence>MLLPLLQIAIVSALLIYFGKWRKNMRRRNVQSWDSLLCQLRTDWSARDLSDQFLWKEGLNATTEDIWQRLNGPHGLWAMYQNARVLLEMADYANRNMLPGAEPIDPMVLEALRSDAMQIRLCVLMALAQYALSQATEGVKVNAFRAANIYSSMAARMTTLLQNHAATVLPDFVAAM</sequence>
<keyword evidence="1" id="KW-0812">Transmembrane</keyword>
<name>A0ABW1EDS8_9BACT</name>
<organism evidence="2 3">
    <name type="scientific">Acidicapsa dinghuensis</name>
    <dbReference type="NCBI Taxonomy" id="2218256"/>
    <lineage>
        <taxon>Bacteria</taxon>
        <taxon>Pseudomonadati</taxon>
        <taxon>Acidobacteriota</taxon>
        <taxon>Terriglobia</taxon>
        <taxon>Terriglobales</taxon>
        <taxon>Acidobacteriaceae</taxon>
        <taxon>Acidicapsa</taxon>
    </lineage>
</organism>
<proteinExistence type="predicted"/>
<dbReference type="Proteomes" id="UP001596091">
    <property type="component" value="Unassembled WGS sequence"/>
</dbReference>
<reference evidence="3" key="1">
    <citation type="journal article" date="2019" name="Int. J. Syst. Evol. Microbiol.">
        <title>The Global Catalogue of Microorganisms (GCM) 10K type strain sequencing project: providing services to taxonomists for standard genome sequencing and annotation.</title>
        <authorList>
            <consortium name="The Broad Institute Genomics Platform"/>
            <consortium name="The Broad Institute Genome Sequencing Center for Infectious Disease"/>
            <person name="Wu L."/>
            <person name="Ma J."/>
        </authorList>
    </citation>
    <scope>NUCLEOTIDE SEQUENCE [LARGE SCALE GENOMIC DNA]</scope>
    <source>
        <strain evidence="3">JCM 4087</strain>
    </source>
</reference>
<evidence type="ECO:0000313" key="2">
    <source>
        <dbReference type="EMBL" id="MFC5861992.1"/>
    </source>
</evidence>
<protein>
    <submittedName>
        <fullName evidence="2">Uncharacterized protein</fullName>
    </submittedName>
</protein>
<keyword evidence="1" id="KW-0472">Membrane</keyword>
<dbReference type="EMBL" id="JBHSPH010000002">
    <property type="protein sequence ID" value="MFC5861992.1"/>
    <property type="molecule type" value="Genomic_DNA"/>
</dbReference>
<keyword evidence="3" id="KW-1185">Reference proteome</keyword>